<dbReference type="EMBL" id="MU275881">
    <property type="protein sequence ID" value="KAI0048847.1"/>
    <property type="molecule type" value="Genomic_DNA"/>
</dbReference>
<reference evidence="1" key="1">
    <citation type="submission" date="2021-02" db="EMBL/GenBank/DDBJ databases">
        <authorList>
            <consortium name="DOE Joint Genome Institute"/>
            <person name="Ahrendt S."/>
            <person name="Looney B.P."/>
            <person name="Miyauchi S."/>
            <person name="Morin E."/>
            <person name="Drula E."/>
            <person name="Courty P.E."/>
            <person name="Chicoki N."/>
            <person name="Fauchery L."/>
            <person name="Kohler A."/>
            <person name="Kuo A."/>
            <person name="Labutti K."/>
            <person name="Pangilinan J."/>
            <person name="Lipzen A."/>
            <person name="Riley R."/>
            <person name="Andreopoulos W."/>
            <person name="He G."/>
            <person name="Johnson J."/>
            <person name="Barry K.W."/>
            <person name="Grigoriev I.V."/>
            <person name="Nagy L."/>
            <person name="Hibbett D."/>
            <person name="Henrissat B."/>
            <person name="Matheny P.B."/>
            <person name="Labbe J."/>
            <person name="Martin F."/>
        </authorList>
    </citation>
    <scope>NUCLEOTIDE SEQUENCE</scope>
    <source>
        <strain evidence="1">FP105234-sp</strain>
    </source>
</reference>
<sequence>MALPSWTPKVFSEQEKQTMLSKPVSQITKLAGRGSLLALHVLAITPNRQRAKSLPTYCSFLQHSDPPDSRLLAANDESAWDAIHRACYCLMGASQVLRVLPSDPYTELFKPMVAAWNGVFRWMVYVYGLYCAEDPQHPMFDIFTMTIFHSNVREEMQDLFCKTAGILEFTTSLWINGALSSMRSWNLAGVLNWLSLSSTDDFNVLVAGKAGHVADRLVCCLRQATRTHASSLYASSLFGMFANLQLVAVLGVKVGTPVRLALSNAGIIRAVTKALVRMWALHVERNPSYNGVPHVGFSMVVSFLEAGAGIDFVRQSVRSGLLGAILDAGPHFKALPGQVPALVNAIIENILPRYIIFRSVTEAVCKSLRALRSAGREAHFADSKVQRSWDTLVELARSRERVKHTLESYASRSRATCDTCLVTGRKTDFKRCSGCHGNTYCSVQCQKVAWEVYHKSRCAEDSRHYLATALSHSDASFHKAVVAFDAKRLVPKLRALAAQQYPNILLCSLILSLDYTKSAEPQFSLVDRFNDEGERATHCASPADCASTMIWYKIRLGEQMEFSNLRIASLWSEGEVGGEISGSQVEDFDIREVLDDVAERVSRVAAVTPVNDKDPVRTSSGV</sequence>
<dbReference type="Proteomes" id="UP000814033">
    <property type="component" value="Unassembled WGS sequence"/>
</dbReference>
<accession>A0ACB8RYE7</accession>
<comment type="caution">
    <text evidence="1">The sequence shown here is derived from an EMBL/GenBank/DDBJ whole genome shotgun (WGS) entry which is preliminary data.</text>
</comment>
<gene>
    <name evidence="1" type="ORF">FA95DRAFT_1594932</name>
</gene>
<proteinExistence type="predicted"/>
<protein>
    <submittedName>
        <fullName evidence="1">Uncharacterized protein</fullName>
    </submittedName>
</protein>
<evidence type="ECO:0000313" key="2">
    <source>
        <dbReference type="Proteomes" id="UP000814033"/>
    </source>
</evidence>
<keyword evidence="2" id="KW-1185">Reference proteome</keyword>
<organism evidence="1 2">
    <name type="scientific">Auriscalpium vulgare</name>
    <dbReference type="NCBI Taxonomy" id="40419"/>
    <lineage>
        <taxon>Eukaryota</taxon>
        <taxon>Fungi</taxon>
        <taxon>Dikarya</taxon>
        <taxon>Basidiomycota</taxon>
        <taxon>Agaricomycotina</taxon>
        <taxon>Agaricomycetes</taxon>
        <taxon>Russulales</taxon>
        <taxon>Auriscalpiaceae</taxon>
        <taxon>Auriscalpium</taxon>
    </lineage>
</organism>
<evidence type="ECO:0000313" key="1">
    <source>
        <dbReference type="EMBL" id="KAI0048847.1"/>
    </source>
</evidence>
<reference evidence="1" key="2">
    <citation type="journal article" date="2022" name="New Phytol.">
        <title>Evolutionary transition to the ectomycorrhizal habit in the genomes of a hyperdiverse lineage of mushroom-forming fungi.</title>
        <authorList>
            <person name="Looney B."/>
            <person name="Miyauchi S."/>
            <person name="Morin E."/>
            <person name="Drula E."/>
            <person name="Courty P.E."/>
            <person name="Kohler A."/>
            <person name="Kuo A."/>
            <person name="LaButti K."/>
            <person name="Pangilinan J."/>
            <person name="Lipzen A."/>
            <person name="Riley R."/>
            <person name="Andreopoulos W."/>
            <person name="He G."/>
            <person name="Johnson J."/>
            <person name="Nolan M."/>
            <person name="Tritt A."/>
            <person name="Barry K.W."/>
            <person name="Grigoriev I.V."/>
            <person name="Nagy L.G."/>
            <person name="Hibbett D."/>
            <person name="Henrissat B."/>
            <person name="Matheny P.B."/>
            <person name="Labbe J."/>
            <person name="Martin F.M."/>
        </authorList>
    </citation>
    <scope>NUCLEOTIDE SEQUENCE</scope>
    <source>
        <strain evidence="1">FP105234-sp</strain>
    </source>
</reference>
<name>A0ACB8RYE7_9AGAM</name>